<reference evidence="3" key="1">
    <citation type="submission" date="2023-06" db="EMBL/GenBank/DDBJ databases">
        <title>Genome-scale phylogeny and comparative genomics of the fungal order Sordariales.</title>
        <authorList>
            <consortium name="Lawrence Berkeley National Laboratory"/>
            <person name="Hensen N."/>
            <person name="Bonometti L."/>
            <person name="Westerberg I."/>
            <person name="Brannstrom I.O."/>
            <person name="Guillou S."/>
            <person name="Cros-Aarteil S."/>
            <person name="Calhoun S."/>
            <person name="Haridas S."/>
            <person name="Kuo A."/>
            <person name="Mondo S."/>
            <person name="Pangilinan J."/>
            <person name="Riley R."/>
            <person name="Labutti K."/>
            <person name="Andreopoulos B."/>
            <person name="Lipzen A."/>
            <person name="Chen C."/>
            <person name="Yanf M."/>
            <person name="Daum C."/>
            <person name="Ng V."/>
            <person name="Clum A."/>
            <person name="Steindorff A."/>
            <person name="Ohm R."/>
            <person name="Martin F."/>
            <person name="Silar P."/>
            <person name="Natvig D."/>
            <person name="Lalanne C."/>
            <person name="Gautier V."/>
            <person name="Ament-Velasquez S.L."/>
            <person name="Kruys A."/>
            <person name="Hutchinson M.I."/>
            <person name="Powell A.J."/>
            <person name="Barry K."/>
            <person name="Miller A.N."/>
            <person name="Grigoriev I.V."/>
            <person name="Debuchy R."/>
            <person name="Gladieux P."/>
            <person name="Thoren M.H."/>
            <person name="Johannesson H."/>
        </authorList>
    </citation>
    <scope>NUCLEOTIDE SEQUENCE</scope>
    <source>
        <strain evidence="3">PSN4</strain>
    </source>
</reference>
<gene>
    <name evidence="3" type="ORF">QBC47DRAFT_197178</name>
</gene>
<feature type="coiled-coil region" evidence="1">
    <location>
        <begin position="97"/>
        <end position="146"/>
    </location>
</feature>
<feature type="coiled-coil region" evidence="1">
    <location>
        <begin position="170"/>
        <end position="293"/>
    </location>
</feature>
<dbReference type="GO" id="GO:0003729">
    <property type="term" value="F:mRNA binding"/>
    <property type="evidence" value="ECO:0007669"/>
    <property type="project" value="TreeGrafter"/>
</dbReference>
<protein>
    <recommendedName>
        <fullName evidence="5">Nuclear segregation protein</fullName>
    </recommendedName>
</protein>
<dbReference type="AlphaFoldDB" id="A0AAJ0BD30"/>
<evidence type="ECO:0000313" key="4">
    <source>
        <dbReference type="Proteomes" id="UP001239445"/>
    </source>
</evidence>
<accession>A0AAJ0BD30</accession>
<dbReference type="PANTHER" id="PTHR31027">
    <property type="entry name" value="NUCLEAR SEGREGATION PROTEIN BFR1"/>
    <property type="match status" value="1"/>
</dbReference>
<feature type="coiled-coil region" evidence="1">
    <location>
        <begin position="25"/>
        <end position="52"/>
    </location>
</feature>
<proteinExistence type="predicted"/>
<evidence type="ECO:0000256" key="2">
    <source>
        <dbReference type="SAM" id="MobiDB-lite"/>
    </source>
</evidence>
<dbReference type="PANTHER" id="PTHR31027:SF2">
    <property type="entry name" value="LEBERCILIN DOMAIN-CONTAINING PROTEIN"/>
    <property type="match status" value="1"/>
</dbReference>
<feature type="compositionally biased region" description="Basic and acidic residues" evidence="2">
    <location>
        <begin position="463"/>
        <end position="490"/>
    </location>
</feature>
<keyword evidence="4" id="KW-1185">Reference proteome</keyword>
<dbReference type="Proteomes" id="UP001239445">
    <property type="component" value="Unassembled WGS sequence"/>
</dbReference>
<feature type="compositionally biased region" description="Low complexity" evidence="2">
    <location>
        <begin position="1"/>
        <end position="17"/>
    </location>
</feature>
<keyword evidence="1" id="KW-0175">Coiled coil</keyword>
<dbReference type="EMBL" id="MU839833">
    <property type="protein sequence ID" value="KAK1755807.1"/>
    <property type="molecule type" value="Genomic_DNA"/>
</dbReference>
<evidence type="ECO:0008006" key="5">
    <source>
        <dbReference type="Google" id="ProtNLM"/>
    </source>
</evidence>
<dbReference type="Gene3D" id="1.10.287.1490">
    <property type="match status" value="1"/>
</dbReference>
<comment type="caution">
    <text evidence="3">The sequence shown here is derived from an EMBL/GenBank/DDBJ whole genome shotgun (WGS) entry which is preliminary data.</text>
</comment>
<dbReference type="InterPro" id="IPR039604">
    <property type="entry name" value="Bfr1"/>
</dbReference>
<dbReference type="GO" id="GO:0042175">
    <property type="term" value="C:nuclear outer membrane-endoplasmic reticulum membrane network"/>
    <property type="evidence" value="ECO:0007669"/>
    <property type="project" value="TreeGrafter"/>
</dbReference>
<dbReference type="GO" id="GO:0005783">
    <property type="term" value="C:endoplasmic reticulum"/>
    <property type="evidence" value="ECO:0007669"/>
    <property type="project" value="TreeGrafter"/>
</dbReference>
<organism evidence="3 4">
    <name type="scientific">Echria macrotheca</name>
    <dbReference type="NCBI Taxonomy" id="438768"/>
    <lineage>
        <taxon>Eukaryota</taxon>
        <taxon>Fungi</taxon>
        <taxon>Dikarya</taxon>
        <taxon>Ascomycota</taxon>
        <taxon>Pezizomycotina</taxon>
        <taxon>Sordariomycetes</taxon>
        <taxon>Sordariomycetidae</taxon>
        <taxon>Sordariales</taxon>
        <taxon>Schizotheciaceae</taxon>
        <taxon>Echria</taxon>
    </lineage>
</organism>
<feature type="region of interest" description="Disordered" evidence="2">
    <location>
        <begin position="1"/>
        <end position="24"/>
    </location>
</feature>
<feature type="region of interest" description="Disordered" evidence="2">
    <location>
        <begin position="352"/>
        <end position="385"/>
    </location>
</feature>
<sequence>MADSTAAPAADAAPAATGRPVLPDVNAFNENVKKLEDSRQETLAKLAAIKEKIALVNPNKNKDEPTPTQKRRDELRAQLAEIRQQQAGGKSSRSAKLAEVQRLEEKLRSRIAELNTARGKTPFKNLDDLNREIDRLESEVNSGRMALVKEKQNLAEISKLRKQGKNFAQFGEQQAQIDELKAKIEQLRNEMKDPQVKELSERYNKIQAELDRIKAQEDEARKGLNGLRDERTKLQAEQDEQWNALKKVKDEYFTQKKAYDAYEREQRNRAWEKKQAERERYVQEKRMERAKKMLAEASDPAYLDEIRRAESLLHFFDPTQKAPEKTPLLANKGLGAQPQRKVDATGIKGVPLTRKEDREDEYLPAAKKGKKGKKSGAADSTPKNFNCPPAVIEDCAFMGIDPPMSAADVPAAIEKVKAKLEHWKADQAEQTRKNIEKAKKEIERLEAEEASGGAASPNGKAVNGKDDKAVAEATEAVEKVSVEEKEDAAA</sequence>
<name>A0AAJ0BD30_9PEZI</name>
<feature type="compositionally biased region" description="Basic and acidic residues" evidence="2">
    <location>
        <begin position="426"/>
        <end position="447"/>
    </location>
</feature>
<feature type="region of interest" description="Disordered" evidence="2">
    <location>
        <begin position="54"/>
        <end position="74"/>
    </location>
</feature>
<feature type="compositionally biased region" description="Basic and acidic residues" evidence="2">
    <location>
        <begin position="60"/>
        <end position="74"/>
    </location>
</feature>
<dbReference type="GO" id="GO:0008298">
    <property type="term" value="P:intracellular mRNA localization"/>
    <property type="evidence" value="ECO:0007669"/>
    <property type="project" value="TreeGrafter"/>
</dbReference>
<feature type="region of interest" description="Disordered" evidence="2">
    <location>
        <begin position="426"/>
        <end position="490"/>
    </location>
</feature>
<evidence type="ECO:0000256" key="1">
    <source>
        <dbReference type="SAM" id="Coils"/>
    </source>
</evidence>
<evidence type="ECO:0000313" key="3">
    <source>
        <dbReference type="EMBL" id="KAK1755807.1"/>
    </source>
</evidence>
<dbReference type="GO" id="GO:1990904">
    <property type="term" value="C:ribonucleoprotein complex"/>
    <property type="evidence" value="ECO:0007669"/>
    <property type="project" value="TreeGrafter"/>
</dbReference>